<sequence>MAVFVQIYDYFLQIPWVSIYYAVREVVIFIDILLFVFFIFIFIKALHYRPVFVKNPAGIAKKTILKNPIFLKRWQAIRGKAKTNPPQSYLMAVIEADKFTDDALKQLGIRGEHMADRLERLTTDDFKTLDKLWRVHKIRNELVHTPDYEIKPHDANEILDTYEAFLKELEIL</sequence>
<feature type="transmembrane region" description="Helical" evidence="1">
    <location>
        <begin position="26"/>
        <end position="46"/>
    </location>
</feature>
<gene>
    <name evidence="2" type="ORF">UY23_C0005G0059</name>
</gene>
<name>A0A0G1WKV9_9BACT</name>
<accession>A0A0G1WKV9</accession>
<organism evidence="2 3">
    <name type="scientific">Candidatus Jorgensenbacteria bacterium GW2011_GWA1_48_11</name>
    <dbReference type="NCBI Taxonomy" id="1618660"/>
    <lineage>
        <taxon>Bacteria</taxon>
        <taxon>Candidatus Joergenseniibacteriota</taxon>
    </lineage>
</organism>
<evidence type="ECO:0008006" key="4">
    <source>
        <dbReference type="Google" id="ProtNLM"/>
    </source>
</evidence>
<evidence type="ECO:0000313" key="2">
    <source>
        <dbReference type="EMBL" id="KKU90963.1"/>
    </source>
</evidence>
<comment type="caution">
    <text evidence="2">The sequence shown here is derived from an EMBL/GenBank/DDBJ whole genome shotgun (WGS) entry which is preliminary data.</text>
</comment>
<dbReference type="EMBL" id="LCPF01000005">
    <property type="protein sequence ID" value="KKU90963.1"/>
    <property type="molecule type" value="Genomic_DNA"/>
</dbReference>
<proteinExistence type="predicted"/>
<keyword evidence="1" id="KW-1133">Transmembrane helix</keyword>
<dbReference type="AlphaFoldDB" id="A0A0G1WKV9"/>
<protein>
    <recommendedName>
        <fullName evidence="4">DUF4145 domain-containing protein</fullName>
    </recommendedName>
</protein>
<dbReference type="Proteomes" id="UP000034956">
    <property type="component" value="Unassembled WGS sequence"/>
</dbReference>
<evidence type="ECO:0000256" key="1">
    <source>
        <dbReference type="SAM" id="Phobius"/>
    </source>
</evidence>
<keyword evidence="1" id="KW-0812">Transmembrane</keyword>
<keyword evidence="1" id="KW-0472">Membrane</keyword>
<reference evidence="2 3" key="1">
    <citation type="journal article" date="2015" name="Nature">
        <title>rRNA introns, odd ribosomes, and small enigmatic genomes across a large radiation of phyla.</title>
        <authorList>
            <person name="Brown C.T."/>
            <person name="Hug L.A."/>
            <person name="Thomas B.C."/>
            <person name="Sharon I."/>
            <person name="Castelle C.J."/>
            <person name="Singh A."/>
            <person name="Wilkins M.J."/>
            <person name="Williams K.H."/>
            <person name="Banfield J.F."/>
        </authorList>
    </citation>
    <scope>NUCLEOTIDE SEQUENCE [LARGE SCALE GENOMIC DNA]</scope>
</reference>
<evidence type="ECO:0000313" key="3">
    <source>
        <dbReference type="Proteomes" id="UP000034956"/>
    </source>
</evidence>